<dbReference type="InterPro" id="IPR011335">
    <property type="entry name" value="Restrct_endonuc-II-like"/>
</dbReference>
<evidence type="ECO:0000313" key="3">
    <source>
        <dbReference type="Proteomes" id="UP000183940"/>
    </source>
</evidence>
<keyword evidence="3" id="KW-1185">Reference proteome</keyword>
<dbReference type="PANTHER" id="PTHR35400">
    <property type="entry name" value="SLR1083 PROTEIN"/>
    <property type="match status" value="1"/>
</dbReference>
<feature type="domain" description="Putative restriction endonuclease" evidence="1">
    <location>
        <begin position="13"/>
        <end position="180"/>
    </location>
</feature>
<dbReference type="Proteomes" id="UP000183940">
    <property type="component" value="Unassembled WGS sequence"/>
</dbReference>
<protein>
    <recommendedName>
        <fullName evidence="1">Putative restriction endonuclease domain-containing protein</fullName>
    </recommendedName>
</protein>
<name>A0A1L9QMM6_9CYAN</name>
<dbReference type="EMBL" id="MLAW01000041">
    <property type="protein sequence ID" value="OJJ22687.1"/>
    <property type="molecule type" value="Genomic_DNA"/>
</dbReference>
<dbReference type="SUPFAM" id="SSF52980">
    <property type="entry name" value="Restriction endonuclease-like"/>
    <property type="match status" value="1"/>
</dbReference>
<comment type="caution">
    <text evidence="2">The sequence shown here is derived from an EMBL/GenBank/DDBJ whole genome shotgun (WGS) entry which is preliminary data.</text>
</comment>
<sequence>MTIIAPEIAHFSVEEYHQMIESGIFKERRVELINGLIIEMSPQGTEHTYFAENLAKKLEQLIAGRAYVREAKLITLSTSEPEPDIVVAKLPRSQYIDHHPFPQDIELVVEVSKATRSYDMSAKKALYAQENIPEYWIVDINSRTVMVYRFPQGNDYRDRQDFSVTEEVFPLAFPDLLIPVSDIFAL</sequence>
<dbReference type="STRING" id="1925591.BI308_19205"/>
<accession>A0A1L9QMM6</accession>
<evidence type="ECO:0000313" key="2">
    <source>
        <dbReference type="EMBL" id="OJJ22687.1"/>
    </source>
</evidence>
<gene>
    <name evidence="2" type="ORF">BI308_19205</name>
</gene>
<organism evidence="2 3">
    <name type="scientific">Roseofilum reptotaenium AO1-A</name>
    <dbReference type="NCBI Taxonomy" id="1925591"/>
    <lineage>
        <taxon>Bacteria</taxon>
        <taxon>Bacillati</taxon>
        <taxon>Cyanobacteriota</taxon>
        <taxon>Cyanophyceae</taxon>
        <taxon>Desertifilales</taxon>
        <taxon>Desertifilaceae</taxon>
        <taxon>Roseofilum</taxon>
    </lineage>
</organism>
<evidence type="ECO:0000259" key="1">
    <source>
        <dbReference type="Pfam" id="PF05685"/>
    </source>
</evidence>
<dbReference type="CDD" id="cd06260">
    <property type="entry name" value="DUF820-like"/>
    <property type="match status" value="1"/>
</dbReference>
<dbReference type="PANTHER" id="PTHR35400:SF1">
    <property type="entry name" value="SLR1083 PROTEIN"/>
    <property type="match status" value="1"/>
</dbReference>
<proteinExistence type="predicted"/>
<dbReference type="AlphaFoldDB" id="A0A1L9QMM6"/>
<dbReference type="Pfam" id="PF05685">
    <property type="entry name" value="Uma2"/>
    <property type="match status" value="1"/>
</dbReference>
<dbReference type="InterPro" id="IPR012296">
    <property type="entry name" value="Nuclease_put_TT1808"/>
</dbReference>
<dbReference type="InterPro" id="IPR008538">
    <property type="entry name" value="Uma2"/>
</dbReference>
<reference evidence="2" key="1">
    <citation type="submission" date="2016-10" db="EMBL/GenBank/DDBJ databases">
        <title>CRISPR-Cas defence system in Roseofilum reptotaenium: evidence of a bacteriophage-cyanobacterium arms race in the coral black band disease.</title>
        <authorList>
            <person name="Buerger P."/>
            <person name="Wood-Charlson E.M."/>
            <person name="Weynberg K.D."/>
            <person name="Willis B."/>
            <person name="Van Oppen M.J."/>
        </authorList>
    </citation>
    <scope>NUCLEOTIDE SEQUENCE [LARGE SCALE GENOMIC DNA]</scope>
    <source>
        <strain evidence="2">AO1-A</strain>
    </source>
</reference>
<dbReference type="Gene3D" id="3.90.1570.10">
    <property type="entry name" value="tt1808, chain A"/>
    <property type="match status" value="1"/>
</dbReference>